<dbReference type="PIRSF" id="PIRSF006625">
    <property type="entry name" value="KduI"/>
    <property type="match status" value="1"/>
</dbReference>
<dbReference type="EC" id="5.3.1.17" evidence="7"/>
<name>A0A5R9IFA0_9GAMM</name>
<evidence type="ECO:0000256" key="7">
    <source>
        <dbReference type="HAMAP-Rule" id="MF_00687"/>
    </source>
</evidence>
<dbReference type="GO" id="GO:0042840">
    <property type="term" value="P:D-glucuronate catabolic process"/>
    <property type="evidence" value="ECO:0007669"/>
    <property type="project" value="TreeGrafter"/>
</dbReference>
<keyword evidence="6 7" id="KW-0413">Isomerase</keyword>
<comment type="function">
    <text evidence="7">Catalyzes the isomerization of 5-dehydro-4-deoxy-D-glucuronate to 3-deoxy-D-glycero-2,5-hexodiulosonate.</text>
</comment>
<evidence type="ECO:0000256" key="3">
    <source>
        <dbReference type="ARBA" id="ARBA00008086"/>
    </source>
</evidence>
<keyword evidence="9" id="KW-1185">Reference proteome</keyword>
<dbReference type="InterPro" id="IPR011051">
    <property type="entry name" value="RmlC_Cupin_sf"/>
</dbReference>
<comment type="cofactor">
    <cofactor evidence="7">
        <name>Zn(2+)</name>
        <dbReference type="ChEBI" id="CHEBI:29105"/>
    </cofactor>
    <text evidence="7">Binds 1 zinc ion per subunit.</text>
</comment>
<dbReference type="GO" id="GO:0045490">
    <property type="term" value="P:pectin catabolic process"/>
    <property type="evidence" value="ECO:0007669"/>
    <property type="project" value="UniProtKB-UniRule"/>
</dbReference>
<dbReference type="GO" id="GO:0008697">
    <property type="term" value="F:4-deoxy-L-threo-5-hexosulose-uronate ketol-isomerase activity"/>
    <property type="evidence" value="ECO:0007669"/>
    <property type="project" value="UniProtKB-UniRule"/>
</dbReference>
<reference evidence="8 9" key="1">
    <citation type="submission" date="2019-05" db="EMBL/GenBank/DDBJ databases">
        <title>Genome sequences of Thalassotalea litorea 1K03283.</title>
        <authorList>
            <person name="Zhang D."/>
        </authorList>
    </citation>
    <scope>NUCLEOTIDE SEQUENCE [LARGE SCALE GENOMIC DNA]</scope>
    <source>
        <strain evidence="8 9">MCCC 1K03283</strain>
    </source>
</reference>
<dbReference type="GO" id="GO:0008270">
    <property type="term" value="F:zinc ion binding"/>
    <property type="evidence" value="ECO:0007669"/>
    <property type="project" value="UniProtKB-UniRule"/>
</dbReference>
<keyword evidence="4 7" id="KW-0479">Metal-binding</keyword>
<comment type="pathway">
    <text evidence="2 7">Glycan metabolism; pectin degradation; 2-dehydro-3-deoxy-D-gluconate from pectin: step 4/5.</text>
</comment>
<dbReference type="OrthoDB" id="9770644at2"/>
<evidence type="ECO:0000313" key="9">
    <source>
        <dbReference type="Proteomes" id="UP000307790"/>
    </source>
</evidence>
<evidence type="ECO:0000256" key="6">
    <source>
        <dbReference type="ARBA" id="ARBA00023235"/>
    </source>
</evidence>
<dbReference type="PANTHER" id="PTHR38461">
    <property type="entry name" value="4-DEOXY-L-THREO-5-HEXOSULOSE-URONATE KETOL-ISOMERASE"/>
    <property type="match status" value="1"/>
</dbReference>
<dbReference type="InterPro" id="IPR027449">
    <property type="entry name" value="KduI_N"/>
</dbReference>
<feature type="binding site" evidence="7">
    <location>
        <position position="194"/>
    </location>
    <ligand>
        <name>Zn(2+)</name>
        <dbReference type="ChEBI" id="CHEBI:29105"/>
    </ligand>
</feature>
<dbReference type="RefSeq" id="WP_138321833.1">
    <property type="nucleotide sequence ID" value="NZ_VCBC01000030.1"/>
</dbReference>
<evidence type="ECO:0000256" key="4">
    <source>
        <dbReference type="ARBA" id="ARBA00022723"/>
    </source>
</evidence>
<comment type="catalytic activity">
    <reaction evidence="1 7">
        <text>5-dehydro-4-deoxy-D-glucuronate = 3-deoxy-D-glycero-2,5-hexodiulosonate</text>
        <dbReference type="Rhea" id="RHEA:23896"/>
        <dbReference type="ChEBI" id="CHEBI:17117"/>
        <dbReference type="ChEBI" id="CHEBI:29071"/>
        <dbReference type="EC" id="5.3.1.17"/>
    </reaction>
</comment>
<dbReference type="EMBL" id="VCBC01000030">
    <property type="protein sequence ID" value="TLU59468.1"/>
    <property type="molecule type" value="Genomic_DNA"/>
</dbReference>
<dbReference type="Gene3D" id="2.60.120.520">
    <property type="entry name" value="pectin degrading enzyme 5-keto 4- deoxyuronate isomerase, domain 1"/>
    <property type="match status" value="1"/>
</dbReference>
<dbReference type="Pfam" id="PF04962">
    <property type="entry name" value="KduI"/>
    <property type="match status" value="1"/>
</dbReference>
<evidence type="ECO:0000256" key="2">
    <source>
        <dbReference type="ARBA" id="ARBA00005148"/>
    </source>
</evidence>
<feature type="binding site" evidence="7">
    <location>
        <position position="196"/>
    </location>
    <ligand>
        <name>Zn(2+)</name>
        <dbReference type="ChEBI" id="CHEBI:29105"/>
    </ligand>
</feature>
<dbReference type="Gene3D" id="2.60.120.10">
    <property type="entry name" value="Jelly Rolls"/>
    <property type="match status" value="1"/>
</dbReference>
<comment type="caution">
    <text evidence="8">The sequence shown here is derived from an EMBL/GenBank/DDBJ whole genome shotgun (WGS) entry which is preliminary data.</text>
</comment>
<dbReference type="PANTHER" id="PTHR38461:SF1">
    <property type="entry name" value="4-DEOXY-L-THREO-5-HEXOSULOSE-URONATE KETOL-ISOMERASE"/>
    <property type="match status" value="1"/>
</dbReference>
<dbReference type="CDD" id="cd20294">
    <property type="entry name" value="cupin_KduI_N"/>
    <property type="match status" value="1"/>
</dbReference>
<dbReference type="GO" id="GO:0019698">
    <property type="term" value="P:D-galacturonate catabolic process"/>
    <property type="evidence" value="ECO:0007669"/>
    <property type="project" value="TreeGrafter"/>
</dbReference>
<sequence>MKTLHTADNIRYKTMTNEELKQSFTIETLFEEGALNITYTDIDRGVVGGIMPTNSAIQLPVYKELAADYFCQRRELGIINIGDKGSVTVDGQTYNMANKDSLYVGKGAKEIAFTSESASNPAKFYLVSYPAHAAYPTKLVTKNDANKLELGAQATSNERIIYQSICPGIVDSCQLVMGFTELAQGSVWNTNPPHTHARRSEIYMYFDMPQEQRVFHLMGEPEEIKSVILAPEQPVVSPSWSIHSGVGTSAYTFIWAMGGENQEFTDMDHLTLNELA</sequence>
<feature type="binding site" evidence="7">
    <location>
        <position position="201"/>
    </location>
    <ligand>
        <name>Zn(2+)</name>
        <dbReference type="ChEBI" id="CHEBI:29105"/>
    </ligand>
</feature>
<gene>
    <name evidence="7 8" type="primary">kduI</name>
    <name evidence="8" type="ORF">FE810_16895</name>
</gene>
<accession>A0A5R9IFA0</accession>
<dbReference type="SUPFAM" id="SSF51182">
    <property type="entry name" value="RmlC-like cupins"/>
    <property type="match status" value="1"/>
</dbReference>
<dbReference type="UniPathway" id="UPA00545">
    <property type="reaction ID" value="UER00826"/>
</dbReference>
<dbReference type="CDD" id="cd20491">
    <property type="entry name" value="cupin_KduI_C"/>
    <property type="match status" value="1"/>
</dbReference>
<feature type="binding site" evidence="7">
    <location>
        <position position="243"/>
    </location>
    <ligand>
        <name>Zn(2+)</name>
        <dbReference type="ChEBI" id="CHEBI:29105"/>
    </ligand>
</feature>
<evidence type="ECO:0000256" key="1">
    <source>
        <dbReference type="ARBA" id="ARBA00000552"/>
    </source>
</evidence>
<organism evidence="8 9">
    <name type="scientific">Thalassotalea litorea</name>
    <dbReference type="NCBI Taxonomy" id="2020715"/>
    <lineage>
        <taxon>Bacteria</taxon>
        <taxon>Pseudomonadati</taxon>
        <taxon>Pseudomonadota</taxon>
        <taxon>Gammaproteobacteria</taxon>
        <taxon>Alteromonadales</taxon>
        <taxon>Colwelliaceae</taxon>
        <taxon>Thalassotalea</taxon>
    </lineage>
</organism>
<dbReference type="Proteomes" id="UP000307790">
    <property type="component" value="Unassembled WGS sequence"/>
</dbReference>
<dbReference type="HAMAP" id="MF_00687">
    <property type="entry name" value="KduI"/>
    <property type="match status" value="1"/>
</dbReference>
<dbReference type="InterPro" id="IPR014710">
    <property type="entry name" value="RmlC-like_jellyroll"/>
</dbReference>
<dbReference type="AlphaFoldDB" id="A0A5R9IFA0"/>
<dbReference type="InterPro" id="IPR007045">
    <property type="entry name" value="KduI"/>
</dbReference>
<evidence type="ECO:0000256" key="5">
    <source>
        <dbReference type="ARBA" id="ARBA00022833"/>
    </source>
</evidence>
<dbReference type="NCBIfam" id="NF002091">
    <property type="entry name" value="PRK00924.1"/>
    <property type="match status" value="1"/>
</dbReference>
<proteinExistence type="inferred from homology"/>
<protein>
    <recommendedName>
        <fullName evidence="7">4-deoxy-L-threo-5-hexosulose-uronate ketol-isomerase</fullName>
        <ecNumber evidence="7">5.3.1.17</ecNumber>
    </recommendedName>
    <alternativeName>
        <fullName evidence="7">5-keto-4-deoxyuronate isomerase</fullName>
    </alternativeName>
    <alternativeName>
        <fullName evidence="7">DKI isomerase</fullName>
    </alternativeName>
</protein>
<evidence type="ECO:0000313" key="8">
    <source>
        <dbReference type="EMBL" id="TLU59468.1"/>
    </source>
</evidence>
<comment type="similarity">
    <text evidence="3 7">Belongs to the KduI family.</text>
</comment>
<dbReference type="InterPro" id="IPR021120">
    <property type="entry name" value="KduI/IolB_isomerase"/>
</dbReference>
<keyword evidence="5 7" id="KW-0862">Zinc</keyword>